<proteinExistence type="predicted"/>
<sequence length="112" mass="13175">MKIEYVSLTSATQEAVWLKRFLKHLLDITKDVEQMLVYYGNEVVISSTKDTKFHCKIKHIDIKYNYTRDMLRCKIVNVKYVSIKDMLADPLTKPLSKDAFMRHTRSQGLCRS</sequence>
<comment type="caution">
    <text evidence="1">The sequence shown here is derived from an EMBL/GenBank/DDBJ whole genome shotgun (WGS) entry which is preliminary data.</text>
</comment>
<name>A0AAE1UNZ1_9SOLA</name>
<reference evidence="1" key="1">
    <citation type="submission" date="2023-12" db="EMBL/GenBank/DDBJ databases">
        <title>Genome assembly of Anisodus tanguticus.</title>
        <authorList>
            <person name="Wang Y.-J."/>
        </authorList>
    </citation>
    <scope>NUCLEOTIDE SEQUENCE</scope>
    <source>
        <strain evidence="1">KB-2021</strain>
        <tissue evidence="1">Leaf</tissue>
    </source>
</reference>
<dbReference type="EMBL" id="JAVYJV010000023">
    <property type="protein sequence ID" value="KAK4339008.1"/>
    <property type="molecule type" value="Genomic_DNA"/>
</dbReference>
<dbReference type="Proteomes" id="UP001291623">
    <property type="component" value="Unassembled WGS sequence"/>
</dbReference>
<dbReference type="CDD" id="cd09272">
    <property type="entry name" value="RNase_HI_RT_Ty1"/>
    <property type="match status" value="1"/>
</dbReference>
<organism evidence="1 2">
    <name type="scientific">Anisodus tanguticus</name>
    <dbReference type="NCBI Taxonomy" id="243964"/>
    <lineage>
        <taxon>Eukaryota</taxon>
        <taxon>Viridiplantae</taxon>
        <taxon>Streptophyta</taxon>
        <taxon>Embryophyta</taxon>
        <taxon>Tracheophyta</taxon>
        <taxon>Spermatophyta</taxon>
        <taxon>Magnoliopsida</taxon>
        <taxon>eudicotyledons</taxon>
        <taxon>Gunneridae</taxon>
        <taxon>Pentapetalae</taxon>
        <taxon>asterids</taxon>
        <taxon>lamiids</taxon>
        <taxon>Solanales</taxon>
        <taxon>Solanaceae</taxon>
        <taxon>Solanoideae</taxon>
        <taxon>Hyoscyameae</taxon>
        <taxon>Anisodus</taxon>
    </lineage>
</organism>
<evidence type="ECO:0008006" key="3">
    <source>
        <dbReference type="Google" id="ProtNLM"/>
    </source>
</evidence>
<evidence type="ECO:0000313" key="1">
    <source>
        <dbReference type="EMBL" id="KAK4339008.1"/>
    </source>
</evidence>
<accession>A0AAE1UNZ1</accession>
<evidence type="ECO:0000313" key="2">
    <source>
        <dbReference type="Proteomes" id="UP001291623"/>
    </source>
</evidence>
<dbReference type="AlphaFoldDB" id="A0AAE1UNZ1"/>
<protein>
    <recommendedName>
        <fullName evidence="3">Retrovirus-related pol polyprotein from transposon tnt 1-94</fullName>
    </recommendedName>
</protein>
<keyword evidence="2" id="KW-1185">Reference proteome</keyword>
<gene>
    <name evidence="1" type="ORF">RND71_040470</name>
</gene>